<dbReference type="InterPro" id="IPR045229">
    <property type="entry name" value="TPP_enz"/>
</dbReference>
<accession>A0ABU0SNJ1</accession>
<gene>
    <name evidence="3" type="ORF">QF035_002698</name>
</gene>
<sequence>MPGPCPVLLLPKDVQQAPVDALSDLAELLPETGTAPAAANRRAAADLLADTVARGADILLIAGDGVGRRDARAELARLARRLRAAVVVTPEVKDAFDNRDPRLAGVAGAIGHPTVLRCLEKAEICVLVGTRLPVMARTGLEEELRDTPLIGYDPEPPFGSPAYDGPPVLHVDGDLRAELHAAVDLLAALTDRPAPAGVPPEGWST</sequence>
<evidence type="ECO:0000313" key="4">
    <source>
        <dbReference type="Proteomes" id="UP001230328"/>
    </source>
</evidence>
<protein>
    <submittedName>
        <fullName evidence="3">Thiamine pyrophosphate-dependent acetolactate synthase large subunit-like protein</fullName>
    </submittedName>
</protein>
<dbReference type="SUPFAM" id="SSF52467">
    <property type="entry name" value="DHS-like NAD/FAD-binding domain"/>
    <property type="match status" value="1"/>
</dbReference>
<reference evidence="3 4" key="1">
    <citation type="submission" date="2023-07" db="EMBL/GenBank/DDBJ databases">
        <title>Comparative genomics of wheat-associated soil bacteria to identify genetic determinants of phenazine resistance.</title>
        <authorList>
            <person name="Mouncey N."/>
        </authorList>
    </citation>
    <scope>NUCLEOTIDE SEQUENCE [LARGE SCALE GENOMIC DNA]</scope>
    <source>
        <strain evidence="3 4">V2I4</strain>
    </source>
</reference>
<keyword evidence="4" id="KW-1185">Reference proteome</keyword>
<dbReference type="Pfam" id="PF00205">
    <property type="entry name" value="TPP_enzyme_M"/>
    <property type="match status" value="1"/>
</dbReference>
<evidence type="ECO:0000259" key="2">
    <source>
        <dbReference type="Pfam" id="PF00205"/>
    </source>
</evidence>
<evidence type="ECO:0000313" key="3">
    <source>
        <dbReference type="EMBL" id="MDQ1025116.1"/>
    </source>
</evidence>
<comment type="similarity">
    <text evidence="1">Belongs to the TPP enzyme family.</text>
</comment>
<dbReference type="EMBL" id="JAUSZI010000002">
    <property type="protein sequence ID" value="MDQ1025116.1"/>
    <property type="molecule type" value="Genomic_DNA"/>
</dbReference>
<evidence type="ECO:0000256" key="1">
    <source>
        <dbReference type="ARBA" id="ARBA00007812"/>
    </source>
</evidence>
<feature type="domain" description="Thiamine pyrophosphate enzyme central" evidence="2">
    <location>
        <begin position="49"/>
        <end position="156"/>
    </location>
</feature>
<dbReference type="InterPro" id="IPR012000">
    <property type="entry name" value="Thiamin_PyroP_enz_cen_dom"/>
</dbReference>
<dbReference type="InterPro" id="IPR029035">
    <property type="entry name" value="DHS-like_NAD/FAD-binding_dom"/>
</dbReference>
<organism evidence="3 4">
    <name type="scientific">Streptomyces umbrinus</name>
    <dbReference type="NCBI Taxonomy" id="67370"/>
    <lineage>
        <taxon>Bacteria</taxon>
        <taxon>Bacillati</taxon>
        <taxon>Actinomycetota</taxon>
        <taxon>Actinomycetes</taxon>
        <taxon>Kitasatosporales</taxon>
        <taxon>Streptomycetaceae</taxon>
        <taxon>Streptomyces</taxon>
        <taxon>Streptomyces phaeochromogenes group</taxon>
    </lineage>
</organism>
<dbReference type="Proteomes" id="UP001230328">
    <property type="component" value="Unassembled WGS sequence"/>
</dbReference>
<name>A0ABU0SNJ1_9ACTN</name>
<dbReference type="Gene3D" id="3.40.50.1220">
    <property type="entry name" value="TPP-binding domain"/>
    <property type="match status" value="1"/>
</dbReference>
<comment type="caution">
    <text evidence="3">The sequence shown here is derived from an EMBL/GenBank/DDBJ whole genome shotgun (WGS) entry which is preliminary data.</text>
</comment>
<proteinExistence type="inferred from homology"/>
<dbReference type="RefSeq" id="WP_307520433.1">
    <property type="nucleotide sequence ID" value="NZ_JAUSZI010000002.1"/>
</dbReference>
<dbReference type="PANTHER" id="PTHR18968">
    <property type="entry name" value="THIAMINE PYROPHOSPHATE ENZYMES"/>
    <property type="match status" value="1"/>
</dbReference>